<dbReference type="GO" id="GO:0004556">
    <property type="term" value="F:alpha-amylase activity"/>
    <property type="evidence" value="ECO:0007669"/>
    <property type="project" value="TreeGrafter"/>
</dbReference>
<evidence type="ECO:0000256" key="1">
    <source>
        <dbReference type="ARBA" id="ARBA00008061"/>
    </source>
</evidence>
<dbReference type="PANTHER" id="PTHR10357:SF179">
    <property type="entry name" value="NEUTRAL AND BASIC AMINO ACID TRANSPORT PROTEIN RBAT"/>
    <property type="match status" value="1"/>
</dbReference>
<dbReference type="OrthoDB" id="9805159at2"/>
<proteinExistence type="inferred from homology"/>
<evidence type="ECO:0000259" key="3">
    <source>
        <dbReference type="SMART" id="SM00642"/>
    </source>
</evidence>
<dbReference type="Gene3D" id="3.20.20.80">
    <property type="entry name" value="Glycosidases"/>
    <property type="match status" value="1"/>
</dbReference>
<evidence type="ECO:0000313" key="4">
    <source>
        <dbReference type="EMBL" id="BBG28931.1"/>
    </source>
</evidence>
<dbReference type="InterPro" id="IPR006047">
    <property type="entry name" value="GH13_cat_dom"/>
</dbReference>
<dbReference type="Proteomes" id="UP000267342">
    <property type="component" value="Chromosome"/>
</dbReference>
<dbReference type="EMBL" id="AP018933">
    <property type="protein sequence ID" value="BBG28931.1"/>
    <property type="molecule type" value="Genomic_DNA"/>
</dbReference>
<dbReference type="FunFam" id="3.90.400.10:FF:000001">
    <property type="entry name" value="Maltase A3, isoform A"/>
    <property type="match status" value="1"/>
</dbReference>
<comment type="similarity">
    <text evidence="1">Belongs to the glycosyl hydrolase 13 family.</text>
</comment>
<gene>
    <name evidence="4" type="ORF">ZBT109_0131</name>
</gene>
<keyword evidence="4" id="KW-0378">Hydrolase</keyword>
<reference evidence="4 5" key="1">
    <citation type="submission" date="2018-09" db="EMBL/GenBank/DDBJ databases">
        <title>Zymobacter palmae IAM14233 (=T109) whole genome analysis.</title>
        <authorList>
            <person name="Yanase H."/>
        </authorList>
    </citation>
    <scope>NUCLEOTIDE SEQUENCE [LARGE SCALE GENOMIC DNA]</scope>
    <source>
        <strain evidence="4 5">IAM14233</strain>
    </source>
</reference>
<protein>
    <submittedName>
        <fullName evidence="4">Glycosidases</fullName>
    </submittedName>
</protein>
<dbReference type="PANTHER" id="PTHR10357">
    <property type="entry name" value="ALPHA-AMYLASE FAMILY MEMBER"/>
    <property type="match status" value="1"/>
</dbReference>
<accession>A0A348HBC9</accession>
<dbReference type="AlphaFoldDB" id="A0A348HBC9"/>
<dbReference type="RefSeq" id="WP_027704459.1">
    <property type="nucleotide sequence ID" value="NZ_AP018933.1"/>
</dbReference>
<keyword evidence="2" id="KW-0325">Glycoprotein</keyword>
<dbReference type="SMART" id="SM00642">
    <property type="entry name" value="Aamy"/>
    <property type="match status" value="1"/>
</dbReference>
<evidence type="ECO:0000256" key="2">
    <source>
        <dbReference type="ARBA" id="ARBA00023180"/>
    </source>
</evidence>
<dbReference type="GO" id="GO:0009313">
    <property type="term" value="P:oligosaccharide catabolic process"/>
    <property type="evidence" value="ECO:0007669"/>
    <property type="project" value="TreeGrafter"/>
</dbReference>
<name>A0A348HBC9_9GAMM</name>
<dbReference type="Gene3D" id="3.90.400.10">
    <property type="entry name" value="Oligo-1,6-glucosidase, Domain 2"/>
    <property type="match status" value="1"/>
</dbReference>
<evidence type="ECO:0000313" key="5">
    <source>
        <dbReference type="Proteomes" id="UP000267342"/>
    </source>
</evidence>
<dbReference type="CDD" id="cd11332">
    <property type="entry name" value="AmyAc_OligoGlu_TS"/>
    <property type="match status" value="1"/>
</dbReference>
<keyword evidence="5" id="KW-1185">Reference proteome</keyword>
<keyword evidence="4" id="KW-0326">Glycosidase</keyword>
<feature type="domain" description="Glycosyl hydrolase family 13 catalytic" evidence="3">
    <location>
        <begin position="20"/>
        <end position="421"/>
    </location>
</feature>
<dbReference type="InterPro" id="IPR017853">
    <property type="entry name" value="GH"/>
</dbReference>
<organism evidence="4 5">
    <name type="scientific">Zymobacter palmae</name>
    <dbReference type="NCBI Taxonomy" id="33074"/>
    <lineage>
        <taxon>Bacteria</taxon>
        <taxon>Pseudomonadati</taxon>
        <taxon>Pseudomonadota</taxon>
        <taxon>Gammaproteobacteria</taxon>
        <taxon>Oceanospirillales</taxon>
        <taxon>Halomonadaceae</taxon>
        <taxon>Zymobacter group</taxon>
        <taxon>Zymobacter</taxon>
    </lineage>
</organism>
<dbReference type="InterPro" id="IPR045857">
    <property type="entry name" value="O16G_dom_2"/>
</dbReference>
<dbReference type="SUPFAM" id="SSF51445">
    <property type="entry name" value="(Trans)glycosidases"/>
    <property type="match status" value="1"/>
</dbReference>
<sequence length="553" mass="62359">MTLLTTQRTAPWWRDNLCYEIFPRSFADSNGDGVGDFKGITAHLKYLANLGINSIWLTPFYPSPQADAGYDVSDYCDVDPVFGTLDDFDILLKEAHAYGIRVIIDLVPNHTSDQHPWFKRALAAAPGSAEREWYHFRDGLGENNELPPNNWTSLFGGSAWKRVPGEKQWYLHLFSTHQIDLNWDNPAVRDAFDDILKFWLDRGVDGLRIDAANNLVKAAGLPDVTPENSTMTDQQYRGPMFDQDGVHDIYRRWRKLVNTYDDRVMVAEAFHVQPISRLVNYVRSDELQQAFNFDYQLSQWGATNYRAIIDKYLTNMGTVNAPCSWVTSSHDQVRIATRLGLTTPGATPMGLDSTTEQPNEQLGLDRARALIMLTMILPGALYLYQGEELGLPNHTTMEPRFRQDPRFFDSNGTMIGRDGQRIPMPWKAKAPAFGFSPSDKSWLPQPDSYAGYAADLQEKDKHSTLSLYRRLIALRTQNALGTGSLQWFDSPRNDVLVARNGSVCIYINFGYAPLDLPAGRVIAQSRPGIDKGTQLPGNSAVWLALDEMPHTQA</sequence>
<dbReference type="KEGG" id="zpl:ZBT109_0131"/>
<dbReference type="STRING" id="1123510.GCA_000620025_00221"/>
<dbReference type="Pfam" id="PF00128">
    <property type="entry name" value="Alpha-amylase"/>
    <property type="match status" value="1"/>
</dbReference>